<reference evidence="10 11" key="1">
    <citation type="submission" date="2023-02" db="EMBL/GenBank/DDBJ databases">
        <title>Genome sequence of Sphingomonas naphthae.</title>
        <authorList>
            <person name="Kim S."/>
            <person name="Heo J."/>
            <person name="Kwon S.-W."/>
        </authorList>
    </citation>
    <scope>NUCLEOTIDE SEQUENCE [LARGE SCALE GENOMIC DNA]</scope>
    <source>
        <strain evidence="10 11">KACC 18716</strain>
    </source>
</reference>
<comment type="similarity">
    <text evidence="2">Belongs to the major facilitator superfamily. EmrB family.</text>
</comment>
<feature type="transmembrane region" description="Helical" evidence="8">
    <location>
        <begin position="95"/>
        <end position="117"/>
    </location>
</feature>
<accession>A0ABY7TNQ8</accession>
<dbReference type="InterPro" id="IPR036259">
    <property type="entry name" value="MFS_trans_sf"/>
</dbReference>
<dbReference type="InterPro" id="IPR011701">
    <property type="entry name" value="MFS"/>
</dbReference>
<organism evidence="10 11">
    <name type="scientific">Sphingomonas naphthae</name>
    <dbReference type="NCBI Taxonomy" id="1813468"/>
    <lineage>
        <taxon>Bacteria</taxon>
        <taxon>Pseudomonadati</taxon>
        <taxon>Pseudomonadota</taxon>
        <taxon>Alphaproteobacteria</taxon>
        <taxon>Sphingomonadales</taxon>
        <taxon>Sphingomonadaceae</taxon>
        <taxon>Sphingomonas</taxon>
    </lineage>
</organism>
<feature type="transmembrane region" description="Helical" evidence="8">
    <location>
        <begin position="285"/>
        <end position="308"/>
    </location>
</feature>
<feature type="transmembrane region" description="Helical" evidence="8">
    <location>
        <begin position="349"/>
        <end position="370"/>
    </location>
</feature>
<dbReference type="PROSITE" id="PS50850">
    <property type="entry name" value="MFS"/>
    <property type="match status" value="1"/>
</dbReference>
<evidence type="ECO:0000256" key="3">
    <source>
        <dbReference type="ARBA" id="ARBA00022448"/>
    </source>
</evidence>
<evidence type="ECO:0000259" key="9">
    <source>
        <dbReference type="PROSITE" id="PS50850"/>
    </source>
</evidence>
<dbReference type="SUPFAM" id="SSF103473">
    <property type="entry name" value="MFS general substrate transporter"/>
    <property type="match status" value="1"/>
</dbReference>
<keyword evidence="7 8" id="KW-0472">Membrane</keyword>
<evidence type="ECO:0000256" key="5">
    <source>
        <dbReference type="ARBA" id="ARBA00022692"/>
    </source>
</evidence>
<keyword evidence="11" id="KW-1185">Reference proteome</keyword>
<evidence type="ECO:0000256" key="6">
    <source>
        <dbReference type="ARBA" id="ARBA00022989"/>
    </source>
</evidence>
<dbReference type="Gene3D" id="1.20.1250.20">
    <property type="entry name" value="MFS general substrate transporter like domains"/>
    <property type="match status" value="1"/>
</dbReference>
<dbReference type="NCBIfam" id="TIGR00711">
    <property type="entry name" value="efflux_EmrB"/>
    <property type="match status" value="1"/>
</dbReference>
<feature type="transmembrane region" description="Helical" evidence="8">
    <location>
        <begin position="66"/>
        <end position="86"/>
    </location>
</feature>
<keyword evidence="5 8" id="KW-0812">Transmembrane</keyword>
<dbReference type="PANTHER" id="PTHR42718">
    <property type="entry name" value="MAJOR FACILITATOR SUPERFAMILY MULTIDRUG TRANSPORTER MFSC"/>
    <property type="match status" value="1"/>
</dbReference>
<dbReference type="InterPro" id="IPR004638">
    <property type="entry name" value="EmrB-like"/>
</dbReference>
<feature type="transmembrane region" description="Helical" evidence="8">
    <location>
        <begin position="123"/>
        <end position="141"/>
    </location>
</feature>
<dbReference type="RefSeq" id="WP_273689295.1">
    <property type="nucleotide sequence ID" value="NZ_CP117411.1"/>
</dbReference>
<dbReference type="PANTHER" id="PTHR42718:SF9">
    <property type="entry name" value="MAJOR FACILITATOR SUPERFAMILY MULTIDRUG TRANSPORTER MFSC"/>
    <property type="match status" value="1"/>
</dbReference>
<name>A0ABY7TNQ8_9SPHN</name>
<feature type="transmembrane region" description="Helical" evidence="8">
    <location>
        <begin position="153"/>
        <end position="174"/>
    </location>
</feature>
<dbReference type="Pfam" id="PF07690">
    <property type="entry name" value="MFS_1"/>
    <property type="match status" value="1"/>
</dbReference>
<evidence type="ECO:0000256" key="8">
    <source>
        <dbReference type="SAM" id="Phobius"/>
    </source>
</evidence>
<evidence type="ECO:0000256" key="2">
    <source>
        <dbReference type="ARBA" id="ARBA00008537"/>
    </source>
</evidence>
<keyword evidence="3" id="KW-0813">Transport</keyword>
<proteinExistence type="inferred from homology"/>
<feature type="transmembrane region" description="Helical" evidence="8">
    <location>
        <begin position="245"/>
        <end position="264"/>
    </location>
</feature>
<gene>
    <name evidence="10" type="ORF">PQ455_03655</name>
</gene>
<feature type="transmembrane region" description="Helical" evidence="8">
    <location>
        <begin position="180"/>
        <end position="202"/>
    </location>
</feature>
<evidence type="ECO:0000313" key="11">
    <source>
        <dbReference type="Proteomes" id="UP001220395"/>
    </source>
</evidence>
<feature type="transmembrane region" description="Helical" evidence="8">
    <location>
        <begin position="214"/>
        <end position="233"/>
    </location>
</feature>
<sequence length="520" mass="55497">MASAAASASAAGARERSGGLTGPRLLLAGFVLALTNFMVVLDTTIANVSVPHISGGLGVSVTQGTWVVTSYAVAEAICVPLTGWLVKRFGTVRTFMFALAGFTMFSALCGLATSLGMIVAFRIGQGLCGGPLMPLTQTLLLRIFPKEQHAQAMGVWAMTTVTAPIIGPIAGGWISDNWSWPWIFFINLPIGIACLFGVFTLLRGAETKTETSRIDRVGLILMVTWIAALQVMLDLGRERDWFGSTFIVGCAIVAVVGFAAFIIWELTEEQPVVDLRVFRHRGFAVAVAALALAFGTFFASVVVIPQWLQGSLNYTATESGRVTAFTGILAVILSPIVAKFSTKVDSRALVCFGMAWLGVVSVTRALWWSSGADFWTLAIPQLMQGLGMPFFFIPLTTIALAAVRPEETASAAGVMSFLRTLAAAIGTSIAATKWEEHGRIERNEIVNTLNQPDQVVTTLQTAGLSAEQGRGMIERLVDQESIALATNHIFLVAAVIFFLSATLIWFAPRPKGAPPPGAAH</sequence>
<dbReference type="CDD" id="cd17503">
    <property type="entry name" value="MFS_LmrB_MDR_like"/>
    <property type="match status" value="1"/>
</dbReference>
<dbReference type="EMBL" id="CP117411">
    <property type="protein sequence ID" value="WCT74336.1"/>
    <property type="molecule type" value="Genomic_DNA"/>
</dbReference>
<feature type="transmembrane region" description="Helical" evidence="8">
    <location>
        <begin position="382"/>
        <end position="403"/>
    </location>
</feature>
<comment type="subcellular location">
    <subcellularLocation>
        <location evidence="1">Cell membrane</location>
        <topology evidence="1">Multi-pass membrane protein</topology>
    </subcellularLocation>
</comment>
<protein>
    <submittedName>
        <fullName evidence="10">DHA2 family efflux MFS transporter permease subunit</fullName>
    </submittedName>
</protein>
<keyword evidence="4" id="KW-1003">Cell membrane</keyword>
<evidence type="ECO:0000256" key="7">
    <source>
        <dbReference type="ARBA" id="ARBA00023136"/>
    </source>
</evidence>
<dbReference type="InterPro" id="IPR020846">
    <property type="entry name" value="MFS_dom"/>
</dbReference>
<feature type="domain" description="Major facilitator superfamily (MFS) profile" evidence="9">
    <location>
        <begin position="28"/>
        <end position="512"/>
    </location>
</feature>
<dbReference type="Proteomes" id="UP001220395">
    <property type="component" value="Chromosome"/>
</dbReference>
<evidence type="ECO:0000256" key="4">
    <source>
        <dbReference type="ARBA" id="ARBA00022475"/>
    </source>
</evidence>
<feature type="transmembrane region" description="Helical" evidence="8">
    <location>
        <begin position="25"/>
        <end position="46"/>
    </location>
</feature>
<dbReference type="Gene3D" id="1.20.1720.10">
    <property type="entry name" value="Multidrug resistance protein D"/>
    <property type="match status" value="1"/>
</dbReference>
<keyword evidence="6 8" id="KW-1133">Transmembrane helix</keyword>
<feature type="transmembrane region" description="Helical" evidence="8">
    <location>
        <begin position="320"/>
        <end position="337"/>
    </location>
</feature>
<evidence type="ECO:0000256" key="1">
    <source>
        <dbReference type="ARBA" id="ARBA00004651"/>
    </source>
</evidence>
<evidence type="ECO:0000313" key="10">
    <source>
        <dbReference type="EMBL" id="WCT74336.1"/>
    </source>
</evidence>
<feature type="transmembrane region" description="Helical" evidence="8">
    <location>
        <begin position="482"/>
        <end position="507"/>
    </location>
</feature>